<name>A0A345HBD9_9FLAO</name>
<dbReference type="OrthoDB" id="1240237at2"/>
<organism evidence="1 2">
    <name type="scientific">Flavobacterium arcticum</name>
    <dbReference type="NCBI Taxonomy" id="1784713"/>
    <lineage>
        <taxon>Bacteria</taxon>
        <taxon>Pseudomonadati</taxon>
        <taxon>Bacteroidota</taxon>
        <taxon>Flavobacteriia</taxon>
        <taxon>Flavobacteriales</taxon>
        <taxon>Flavobacteriaceae</taxon>
        <taxon>Flavobacterium</taxon>
    </lineage>
</organism>
<dbReference type="RefSeq" id="WP_114677658.1">
    <property type="nucleotide sequence ID" value="NZ_CP031188.1"/>
</dbReference>
<proteinExistence type="predicted"/>
<dbReference type="EMBL" id="CP031188">
    <property type="protein sequence ID" value="AXG73899.1"/>
    <property type="molecule type" value="Genomic_DNA"/>
</dbReference>
<dbReference type="Proteomes" id="UP000253951">
    <property type="component" value="Chromosome"/>
</dbReference>
<accession>A0A345HBD9</accession>
<sequence>MFSCSTSNNDVETSSQSLKIENDLKFYNEGLEGYSSSGMPKKGKFWKVLGVIAADFAGGAAGSLLSPAIGVVIAGAASGAAASAAPGGGNDPINTNFNVEYNVPEGFDDSDIGEQHNDILANVFMGDTPIEDYLVQNYGDQTVQQYYSSDVQSMNDLVIGSTVNYVEMNYDYSFLFSTYKDNGLISENTEMVMSLFTQAFFQAASDDEISQILNYYSQTVLQSDELTQSDKRSIFSAFSVARSSSNYWNNLEN</sequence>
<evidence type="ECO:0000313" key="2">
    <source>
        <dbReference type="Proteomes" id="UP000253951"/>
    </source>
</evidence>
<protein>
    <submittedName>
        <fullName evidence="1">Uncharacterized protein</fullName>
    </submittedName>
</protein>
<reference evidence="1 2" key="1">
    <citation type="submission" date="2018-07" db="EMBL/GenBank/DDBJ databases">
        <title>Complete genome sequence of Flavobacterium arcticum type strain SM1502T.</title>
        <authorList>
            <person name="Li Y."/>
            <person name="Li D.-D."/>
        </authorList>
    </citation>
    <scope>NUCLEOTIDE SEQUENCE [LARGE SCALE GENOMIC DNA]</scope>
    <source>
        <strain evidence="1 2">SM1502</strain>
    </source>
</reference>
<gene>
    <name evidence="1" type="ORF">DVK85_06445</name>
</gene>
<evidence type="ECO:0000313" key="1">
    <source>
        <dbReference type="EMBL" id="AXG73899.1"/>
    </source>
</evidence>
<keyword evidence="2" id="KW-1185">Reference proteome</keyword>
<dbReference type="KEGG" id="fat:DVK85_06445"/>
<dbReference type="AlphaFoldDB" id="A0A345HBD9"/>